<evidence type="ECO:0000256" key="1">
    <source>
        <dbReference type="ARBA" id="ARBA00006464"/>
    </source>
</evidence>
<proteinExistence type="inferred from homology"/>
<name>A0ABU0EG15_9CELL</name>
<evidence type="ECO:0000259" key="3">
    <source>
        <dbReference type="Pfam" id="PF02397"/>
    </source>
</evidence>
<evidence type="ECO:0000313" key="5">
    <source>
        <dbReference type="Proteomes" id="UP001239626"/>
    </source>
</evidence>
<reference evidence="4 5" key="1">
    <citation type="submission" date="2023-07" db="EMBL/GenBank/DDBJ databases">
        <title>Sorghum-associated microbial communities from plants grown in Nebraska, USA.</title>
        <authorList>
            <person name="Schachtman D."/>
        </authorList>
    </citation>
    <scope>NUCLEOTIDE SEQUENCE [LARGE SCALE GENOMIC DNA]</scope>
    <source>
        <strain evidence="4 5">BE332</strain>
    </source>
</reference>
<dbReference type="Pfam" id="PF02397">
    <property type="entry name" value="Bac_transf"/>
    <property type="match status" value="1"/>
</dbReference>
<comment type="caution">
    <text evidence="4">The sequence shown here is derived from an EMBL/GenBank/DDBJ whole genome shotgun (WGS) entry which is preliminary data.</text>
</comment>
<dbReference type="EMBL" id="JAUSVB010000003">
    <property type="protein sequence ID" value="MDQ0374221.1"/>
    <property type="molecule type" value="Genomic_DNA"/>
</dbReference>
<dbReference type="Proteomes" id="UP001239626">
    <property type="component" value="Unassembled WGS sequence"/>
</dbReference>
<dbReference type="PANTHER" id="PTHR30576">
    <property type="entry name" value="COLANIC BIOSYNTHESIS UDP-GLUCOSE LIPID CARRIER TRANSFERASE"/>
    <property type="match status" value="1"/>
</dbReference>
<organism evidence="4 5">
    <name type="scientific">Cellulomonas humilata</name>
    <dbReference type="NCBI Taxonomy" id="144055"/>
    <lineage>
        <taxon>Bacteria</taxon>
        <taxon>Bacillati</taxon>
        <taxon>Actinomycetota</taxon>
        <taxon>Actinomycetes</taxon>
        <taxon>Micrococcales</taxon>
        <taxon>Cellulomonadaceae</taxon>
        <taxon>Cellulomonas</taxon>
    </lineage>
</organism>
<feature type="domain" description="Bacterial sugar transferase" evidence="3">
    <location>
        <begin position="11"/>
        <end position="183"/>
    </location>
</feature>
<keyword evidence="5" id="KW-1185">Reference proteome</keyword>
<dbReference type="PANTHER" id="PTHR30576:SF8">
    <property type="entry name" value="UNDECAPRENYL-PHOSPHATE GALACTOSE PHOSPHOTRANSFERASE"/>
    <property type="match status" value="1"/>
</dbReference>
<gene>
    <name evidence="4" type="ORF">J2X26_002542</name>
</gene>
<keyword evidence="2" id="KW-1133">Transmembrane helix</keyword>
<dbReference type="InterPro" id="IPR003362">
    <property type="entry name" value="Bact_transf"/>
</dbReference>
<evidence type="ECO:0000313" key="4">
    <source>
        <dbReference type="EMBL" id="MDQ0374221.1"/>
    </source>
</evidence>
<keyword evidence="2" id="KW-0812">Transmembrane</keyword>
<sequence length="208" mass="22289">MSDTVAYRWSKRTLDVVVAGGGLVLLSPLLLVVAVVVRVGVGSPILFRQVRPGRGARPFTLLKFRTMRGDGSTGVGSDAARITRVGAALRATSLDELPSLVNVVRGEMSLVGPRPLLVQYLDRYTPEQARRHEVKPGVTGLAQVRGRNALDWDTRLSLDVEYVDTCSFGLDLGILLESVSAVVRRHGIVAPGTVSAIEFRGSDAGGRT</sequence>
<feature type="transmembrane region" description="Helical" evidence="2">
    <location>
        <begin position="16"/>
        <end position="41"/>
    </location>
</feature>
<evidence type="ECO:0000256" key="2">
    <source>
        <dbReference type="SAM" id="Phobius"/>
    </source>
</evidence>
<comment type="similarity">
    <text evidence="1">Belongs to the bacterial sugar transferase family.</text>
</comment>
<keyword evidence="2" id="KW-0472">Membrane</keyword>
<dbReference type="RefSeq" id="WP_307492755.1">
    <property type="nucleotide sequence ID" value="NZ_JAUSVB010000003.1"/>
</dbReference>
<protein>
    <submittedName>
        <fullName evidence="4">Lipopolysaccharide/colanic/teichoic acid biosynthesis glycosyltransferase</fullName>
    </submittedName>
</protein>
<accession>A0ABU0EG15</accession>